<feature type="binding site" evidence="12">
    <location>
        <position position="203"/>
    </location>
    <ligand>
        <name>Zn(2+)</name>
        <dbReference type="ChEBI" id="CHEBI:29105"/>
        <note>catalytic</note>
    </ligand>
</feature>
<dbReference type="PANTHER" id="PTHR43221:SF1">
    <property type="entry name" value="PROTEASE HTPX"/>
    <property type="match status" value="1"/>
</dbReference>
<dbReference type="InterPro" id="IPR022919">
    <property type="entry name" value="Pept_M48_protease_HtpX"/>
</dbReference>
<evidence type="ECO:0000256" key="12">
    <source>
        <dbReference type="HAMAP-Rule" id="MF_00188"/>
    </source>
</evidence>
<evidence type="ECO:0000256" key="3">
    <source>
        <dbReference type="ARBA" id="ARBA00022475"/>
    </source>
</evidence>
<keyword evidence="3 12" id="KW-1003">Cell membrane</keyword>
<accession>A0ABU2HN64</accession>
<evidence type="ECO:0000256" key="5">
    <source>
        <dbReference type="ARBA" id="ARBA00022692"/>
    </source>
</evidence>
<keyword evidence="10 12" id="KW-0482">Metalloprotease</keyword>
<keyword evidence="16" id="KW-1185">Reference proteome</keyword>
<feature type="active site" evidence="12">
    <location>
        <position position="132"/>
    </location>
</feature>
<evidence type="ECO:0000313" key="16">
    <source>
        <dbReference type="Proteomes" id="UP001269144"/>
    </source>
</evidence>
<feature type="region of interest" description="Disordered" evidence="13">
    <location>
        <begin position="279"/>
        <end position="306"/>
    </location>
</feature>
<organism evidence="15 16">
    <name type="scientific">Paracoccus aurantius</name>
    <dbReference type="NCBI Taxonomy" id="3073814"/>
    <lineage>
        <taxon>Bacteria</taxon>
        <taxon>Pseudomonadati</taxon>
        <taxon>Pseudomonadota</taxon>
        <taxon>Alphaproteobacteria</taxon>
        <taxon>Rhodobacterales</taxon>
        <taxon>Paracoccaceae</taxon>
        <taxon>Paracoccus</taxon>
    </lineage>
</organism>
<evidence type="ECO:0000256" key="11">
    <source>
        <dbReference type="ARBA" id="ARBA00023136"/>
    </source>
</evidence>
<dbReference type="Proteomes" id="UP001269144">
    <property type="component" value="Unassembled WGS sequence"/>
</dbReference>
<keyword evidence="9 12" id="KW-1133">Transmembrane helix</keyword>
<feature type="transmembrane region" description="Helical" evidence="12">
    <location>
        <begin position="142"/>
        <end position="163"/>
    </location>
</feature>
<dbReference type="Gene3D" id="3.30.2010.10">
    <property type="entry name" value="Metalloproteases ('zincins'), catalytic domain"/>
    <property type="match status" value="1"/>
</dbReference>
<evidence type="ECO:0000256" key="7">
    <source>
        <dbReference type="ARBA" id="ARBA00022801"/>
    </source>
</evidence>
<dbReference type="GO" id="GO:0008237">
    <property type="term" value="F:metallopeptidase activity"/>
    <property type="evidence" value="ECO:0007669"/>
    <property type="project" value="UniProtKB-KW"/>
</dbReference>
<gene>
    <name evidence="12 15" type="primary">htpX</name>
    <name evidence="15" type="ORF">RGQ15_02675</name>
</gene>
<protein>
    <recommendedName>
        <fullName evidence="12">Protease HtpX homolog</fullName>
        <ecNumber evidence="12">3.4.24.-</ecNumber>
    </recommendedName>
</protein>
<keyword evidence="11 12" id="KW-0472">Membrane</keyword>
<dbReference type="HAMAP" id="MF_00188">
    <property type="entry name" value="Pept_M48_protease_HtpX"/>
    <property type="match status" value="1"/>
</dbReference>
<dbReference type="EC" id="3.4.24.-" evidence="12"/>
<comment type="subcellular location">
    <subcellularLocation>
        <location evidence="1 12">Cell membrane</location>
        <topology evidence="1 12">Multi-pass membrane protein</topology>
    </subcellularLocation>
</comment>
<keyword evidence="5 12" id="KW-0812">Transmembrane</keyword>
<dbReference type="InterPro" id="IPR001915">
    <property type="entry name" value="Peptidase_M48"/>
</dbReference>
<evidence type="ECO:0000256" key="9">
    <source>
        <dbReference type="ARBA" id="ARBA00022989"/>
    </source>
</evidence>
<evidence type="ECO:0000256" key="10">
    <source>
        <dbReference type="ARBA" id="ARBA00023049"/>
    </source>
</evidence>
<keyword evidence="7 12" id="KW-0378">Hydrolase</keyword>
<keyword evidence="4 12" id="KW-0645">Protease</keyword>
<evidence type="ECO:0000256" key="1">
    <source>
        <dbReference type="ARBA" id="ARBA00004651"/>
    </source>
</evidence>
<evidence type="ECO:0000256" key="4">
    <source>
        <dbReference type="ARBA" id="ARBA00022670"/>
    </source>
</evidence>
<reference evidence="16" key="1">
    <citation type="submission" date="2023-07" db="EMBL/GenBank/DDBJ databases">
        <title>Paracoccus sp. MBLB3053 whole genome sequence.</title>
        <authorList>
            <person name="Hwang C.Y."/>
            <person name="Cho E.-S."/>
            <person name="Seo M.-J."/>
        </authorList>
    </citation>
    <scope>NUCLEOTIDE SEQUENCE [LARGE SCALE GENOMIC DNA]</scope>
    <source>
        <strain evidence="16">MBLB3053</strain>
    </source>
</reference>
<feature type="transmembrane region" description="Helical" evidence="12">
    <location>
        <begin position="7"/>
        <end position="25"/>
    </location>
</feature>
<feature type="binding site" evidence="12">
    <location>
        <position position="131"/>
    </location>
    <ligand>
        <name>Zn(2+)</name>
        <dbReference type="ChEBI" id="CHEBI:29105"/>
        <note>catalytic</note>
    </ligand>
</feature>
<comment type="cofactor">
    <cofactor evidence="12">
        <name>Zn(2+)</name>
        <dbReference type="ChEBI" id="CHEBI:29105"/>
    </cofactor>
    <text evidence="12">Binds 1 zinc ion per subunit.</text>
</comment>
<evidence type="ECO:0000256" key="2">
    <source>
        <dbReference type="ARBA" id="ARBA00009779"/>
    </source>
</evidence>
<keyword evidence="6 12" id="KW-0479">Metal-binding</keyword>
<dbReference type="NCBIfam" id="NF002363">
    <property type="entry name" value="PRK01345.1"/>
    <property type="match status" value="1"/>
</dbReference>
<dbReference type="EMBL" id="JAVQLW010000001">
    <property type="protein sequence ID" value="MDS9466480.1"/>
    <property type="molecule type" value="Genomic_DNA"/>
</dbReference>
<evidence type="ECO:0000259" key="14">
    <source>
        <dbReference type="Pfam" id="PF01435"/>
    </source>
</evidence>
<keyword evidence="8 12" id="KW-0862">Zinc</keyword>
<dbReference type="CDD" id="cd07336">
    <property type="entry name" value="M48B_HtpX_like"/>
    <property type="match status" value="1"/>
</dbReference>
<dbReference type="PANTHER" id="PTHR43221">
    <property type="entry name" value="PROTEASE HTPX"/>
    <property type="match status" value="1"/>
</dbReference>
<proteinExistence type="inferred from homology"/>
<feature type="transmembrane region" description="Helical" evidence="12">
    <location>
        <begin position="175"/>
        <end position="198"/>
    </location>
</feature>
<feature type="domain" description="Peptidase M48" evidence="14">
    <location>
        <begin position="65"/>
        <end position="279"/>
    </location>
</feature>
<feature type="transmembrane region" description="Helical" evidence="12">
    <location>
        <begin position="31"/>
        <end position="47"/>
    </location>
</feature>
<feature type="binding site" evidence="12">
    <location>
        <position position="135"/>
    </location>
    <ligand>
        <name>Zn(2+)</name>
        <dbReference type="ChEBI" id="CHEBI:29105"/>
        <note>catalytic</note>
    </ligand>
</feature>
<evidence type="ECO:0000256" key="13">
    <source>
        <dbReference type="SAM" id="MobiDB-lite"/>
    </source>
</evidence>
<dbReference type="NCBIfam" id="NF002826">
    <property type="entry name" value="PRK03001.1"/>
    <property type="match status" value="1"/>
</dbReference>
<evidence type="ECO:0000313" key="15">
    <source>
        <dbReference type="EMBL" id="MDS9466480.1"/>
    </source>
</evidence>
<dbReference type="RefSeq" id="WP_311158672.1">
    <property type="nucleotide sequence ID" value="NZ_JAVQLW010000001.1"/>
</dbReference>
<evidence type="ECO:0000256" key="6">
    <source>
        <dbReference type="ARBA" id="ARBA00022723"/>
    </source>
</evidence>
<comment type="caution">
    <text evidence="15">The sequence shown here is derived from an EMBL/GenBank/DDBJ whole genome shotgun (WGS) entry which is preliminary data.</text>
</comment>
<evidence type="ECO:0000256" key="8">
    <source>
        <dbReference type="ARBA" id="ARBA00022833"/>
    </source>
</evidence>
<dbReference type="Pfam" id="PF01435">
    <property type="entry name" value="Peptidase_M48"/>
    <property type="match status" value="1"/>
</dbReference>
<comment type="similarity">
    <text evidence="2 12">Belongs to the peptidase M48B family.</text>
</comment>
<sequence length="306" mass="32355">MTGNLRTFVLMAAMTALVMAMGYLIGGQGGAVLALIFAGAGNLWAWWNSDKAVLRQQGAMLVTRQQAPELVDMVADLAQRANLPMPKVYILATEQPNAFATGRNPENAAVAVTQGIMGVLDRDELAGVIAHELAHIQHRDTLIMTVTATMAGAIAMLGNMMMFSSMFGGRDDNRGGGLGAILAMIFAPMAAGLVQMAISRTREYEADRIGAEICGKPMSLASALAKISRAAGQTVNIPAERNPASASMFIINPLHALRMDRLFATHPATEDRIARLQAMSGSGGTGFGASRIPTTGRSEAGPWNNR</sequence>
<dbReference type="InterPro" id="IPR050083">
    <property type="entry name" value="HtpX_protease"/>
</dbReference>
<name>A0ABU2HN64_9RHOB</name>